<proteinExistence type="predicted"/>
<evidence type="ECO:0008006" key="3">
    <source>
        <dbReference type="Google" id="ProtNLM"/>
    </source>
</evidence>
<keyword evidence="2" id="KW-1185">Reference proteome</keyword>
<accession>A0A067QCF1</accession>
<dbReference type="AlphaFoldDB" id="A0A067QCF1"/>
<gene>
    <name evidence="1" type="ORF">JAAARDRAFT_32653</name>
</gene>
<reference evidence="2" key="1">
    <citation type="journal article" date="2014" name="Proc. Natl. Acad. Sci. U.S.A.">
        <title>Extensive sampling of basidiomycete genomes demonstrates inadequacy of the white-rot/brown-rot paradigm for wood decay fungi.</title>
        <authorList>
            <person name="Riley R."/>
            <person name="Salamov A.A."/>
            <person name="Brown D.W."/>
            <person name="Nagy L.G."/>
            <person name="Floudas D."/>
            <person name="Held B.W."/>
            <person name="Levasseur A."/>
            <person name="Lombard V."/>
            <person name="Morin E."/>
            <person name="Otillar R."/>
            <person name="Lindquist E.A."/>
            <person name="Sun H."/>
            <person name="LaButti K.M."/>
            <person name="Schmutz J."/>
            <person name="Jabbour D."/>
            <person name="Luo H."/>
            <person name="Baker S.E."/>
            <person name="Pisabarro A.G."/>
            <person name="Walton J.D."/>
            <person name="Blanchette R.A."/>
            <person name="Henrissat B."/>
            <person name="Martin F."/>
            <person name="Cullen D."/>
            <person name="Hibbett D.S."/>
            <person name="Grigoriev I.V."/>
        </authorList>
    </citation>
    <scope>NUCLEOTIDE SEQUENCE [LARGE SCALE GENOMIC DNA]</scope>
    <source>
        <strain evidence="2">MUCL 33604</strain>
    </source>
</reference>
<dbReference type="STRING" id="933084.A0A067QCF1"/>
<dbReference type="InParanoid" id="A0A067QCF1"/>
<dbReference type="Proteomes" id="UP000027265">
    <property type="component" value="Unassembled WGS sequence"/>
</dbReference>
<dbReference type="Gene3D" id="1.20.1250.20">
    <property type="entry name" value="MFS general substrate transporter like domains"/>
    <property type="match status" value="1"/>
</dbReference>
<evidence type="ECO:0000313" key="1">
    <source>
        <dbReference type="EMBL" id="KDQ60266.1"/>
    </source>
</evidence>
<dbReference type="InterPro" id="IPR036259">
    <property type="entry name" value="MFS_trans_sf"/>
</dbReference>
<protein>
    <recommendedName>
        <fullName evidence="3">Major facilitator superfamily (MFS) profile domain-containing protein</fullName>
    </recommendedName>
</protein>
<name>A0A067QCF1_9AGAM</name>
<sequence length="81" mass="8595">MAVTFGKQCPDQDPPLSIVGAIVVLRFITGVGVGDDRPLSEIISSEFAAVGLCGKLMMAVFAFEGWGNLFGCADYLHGLHH</sequence>
<organism evidence="1 2">
    <name type="scientific">Jaapia argillacea MUCL 33604</name>
    <dbReference type="NCBI Taxonomy" id="933084"/>
    <lineage>
        <taxon>Eukaryota</taxon>
        <taxon>Fungi</taxon>
        <taxon>Dikarya</taxon>
        <taxon>Basidiomycota</taxon>
        <taxon>Agaricomycotina</taxon>
        <taxon>Agaricomycetes</taxon>
        <taxon>Agaricomycetidae</taxon>
        <taxon>Jaapiales</taxon>
        <taxon>Jaapiaceae</taxon>
        <taxon>Jaapia</taxon>
    </lineage>
</organism>
<evidence type="ECO:0000313" key="2">
    <source>
        <dbReference type="Proteomes" id="UP000027265"/>
    </source>
</evidence>
<dbReference type="OrthoDB" id="3045678at2759"/>
<dbReference type="HOGENOM" id="CLU_2574199_0_0_1"/>
<dbReference type="EMBL" id="KL197714">
    <property type="protein sequence ID" value="KDQ60266.1"/>
    <property type="molecule type" value="Genomic_DNA"/>
</dbReference>